<accession>A0ABQ9XBU6</accession>
<evidence type="ECO:0000313" key="1">
    <source>
        <dbReference type="EMBL" id="KAK2947741.1"/>
    </source>
</evidence>
<reference evidence="1 2" key="1">
    <citation type="journal article" date="2022" name="bioRxiv">
        <title>Genomics of Preaxostyla Flagellates Illuminates Evolutionary Transitions and the Path Towards Mitochondrial Loss.</title>
        <authorList>
            <person name="Novak L.V.F."/>
            <person name="Treitli S.C."/>
            <person name="Pyrih J."/>
            <person name="Halakuc P."/>
            <person name="Pipaliya S.V."/>
            <person name="Vacek V."/>
            <person name="Brzon O."/>
            <person name="Soukal P."/>
            <person name="Eme L."/>
            <person name="Dacks J.B."/>
            <person name="Karnkowska A."/>
            <person name="Elias M."/>
            <person name="Hampl V."/>
        </authorList>
    </citation>
    <scope>NUCLEOTIDE SEQUENCE [LARGE SCALE GENOMIC DNA]</scope>
    <source>
        <strain evidence="1">NAU3</strain>
        <tissue evidence="1">Gut</tissue>
    </source>
</reference>
<protein>
    <submittedName>
        <fullName evidence="1">Uncharacterized protein</fullName>
    </submittedName>
</protein>
<organism evidence="1 2">
    <name type="scientific">Blattamonas nauphoetae</name>
    <dbReference type="NCBI Taxonomy" id="2049346"/>
    <lineage>
        <taxon>Eukaryota</taxon>
        <taxon>Metamonada</taxon>
        <taxon>Preaxostyla</taxon>
        <taxon>Oxymonadida</taxon>
        <taxon>Blattamonas</taxon>
    </lineage>
</organism>
<dbReference type="EMBL" id="JARBJD010000192">
    <property type="protein sequence ID" value="KAK2947741.1"/>
    <property type="molecule type" value="Genomic_DNA"/>
</dbReference>
<keyword evidence="2" id="KW-1185">Reference proteome</keyword>
<name>A0ABQ9XBU6_9EUKA</name>
<sequence>MGGWVSCDMIAVEWIQERRHLHPSRQYLCRHFIEMPSDVGSRIGHPIKTGCHRQSDRVVHVCEIGVVVSRPHDIRSSCSQPVCSGHNERATARIRLSEGSGSEDVLLIGVELLSLQISATVCDEIKWNLIRADFLVIAGNPGVLGRWGVVTISLAERRDFVHVVPNSIKRNVSKEWLILIDPILFDVGVAKVWEDHVAWPDISNVCFVCVGVLQVHSRVDEFFVGRIIVKRSDSWVDDPDRSCSVFLSLILHISLHRSFWEINWVCGEDLLLVEIVNIIPDDVQRHAIVAVRLRLKHDLANVVKSPTTIVEAKCPLWNQAGLADKVCVLFDNILLGRAEEDVEIQHSSHRLILDAPIIEADEHGERVEEEDPVRIPAVEDFDVERVGTVQFLAIIWHISAMVHESIVKRVW</sequence>
<dbReference type="Proteomes" id="UP001281761">
    <property type="component" value="Unassembled WGS sequence"/>
</dbReference>
<gene>
    <name evidence="1" type="ORF">BLNAU_17341</name>
</gene>
<comment type="caution">
    <text evidence="1">The sequence shown here is derived from an EMBL/GenBank/DDBJ whole genome shotgun (WGS) entry which is preliminary data.</text>
</comment>
<proteinExistence type="predicted"/>
<evidence type="ECO:0000313" key="2">
    <source>
        <dbReference type="Proteomes" id="UP001281761"/>
    </source>
</evidence>